<protein>
    <submittedName>
        <fullName evidence="3">Uncharacterized protein</fullName>
    </submittedName>
</protein>
<feature type="chain" id="PRO_5040516348" evidence="2">
    <location>
        <begin position="26"/>
        <end position="128"/>
    </location>
</feature>
<dbReference type="Proteomes" id="UP001152759">
    <property type="component" value="Chromosome 8"/>
</dbReference>
<evidence type="ECO:0000256" key="2">
    <source>
        <dbReference type="SAM" id="SignalP"/>
    </source>
</evidence>
<keyword evidence="4" id="KW-1185">Reference proteome</keyword>
<feature type="signal peptide" evidence="2">
    <location>
        <begin position="1"/>
        <end position="25"/>
    </location>
</feature>
<feature type="compositionally biased region" description="Polar residues" evidence="1">
    <location>
        <begin position="103"/>
        <end position="116"/>
    </location>
</feature>
<evidence type="ECO:0000313" key="3">
    <source>
        <dbReference type="EMBL" id="CAH0777217.1"/>
    </source>
</evidence>
<organism evidence="3 4">
    <name type="scientific">Bemisia tabaci</name>
    <name type="common">Sweetpotato whitefly</name>
    <name type="synonym">Aleurodes tabaci</name>
    <dbReference type="NCBI Taxonomy" id="7038"/>
    <lineage>
        <taxon>Eukaryota</taxon>
        <taxon>Metazoa</taxon>
        <taxon>Ecdysozoa</taxon>
        <taxon>Arthropoda</taxon>
        <taxon>Hexapoda</taxon>
        <taxon>Insecta</taxon>
        <taxon>Pterygota</taxon>
        <taxon>Neoptera</taxon>
        <taxon>Paraneoptera</taxon>
        <taxon>Hemiptera</taxon>
        <taxon>Sternorrhyncha</taxon>
        <taxon>Aleyrodoidea</taxon>
        <taxon>Aleyrodidae</taxon>
        <taxon>Aleyrodinae</taxon>
        <taxon>Bemisia</taxon>
    </lineage>
</organism>
<sequence length="128" mass="13235">MATSGVPPSVLVLGVLFCTILTGDGTVKTGPPHEATSSSPGWPLAKISSPVSPTSNPSSHTSSPVSRTSKQGSQAESHKNPGCFGFLSPHKKTSGDQKKTQGYVKSQNSGWGSKLNSDFPEEAQGPLQ</sequence>
<name>A0A9P0CGF6_BEMTA</name>
<reference evidence="3" key="1">
    <citation type="submission" date="2021-12" db="EMBL/GenBank/DDBJ databases">
        <authorList>
            <person name="King R."/>
        </authorList>
    </citation>
    <scope>NUCLEOTIDE SEQUENCE</scope>
</reference>
<feature type="compositionally biased region" description="Low complexity" evidence="1">
    <location>
        <begin position="48"/>
        <end position="69"/>
    </location>
</feature>
<keyword evidence="2" id="KW-0732">Signal</keyword>
<feature type="region of interest" description="Disordered" evidence="1">
    <location>
        <begin position="24"/>
        <end position="128"/>
    </location>
</feature>
<dbReference type="EMBL" id="OU963869">
    <property type="protein sequence ID" value="CAH0777217.1"/>
    <property type="molecule type" value="Genomic_DNA"/>
</dbReference>
<proteinExistence type="predicted"/>
<gene>
    <name evidence="3" type="ORF">BEMITA_LOCUS13208</name>
</gene>
<evidence type="ECO:0000313" key="4">
    <source>
        <dbReference type="Proteomes" id="UP001152759"/>
    </source>
</evidence>
<accession>A0A9P0CGF6</accession>
<evidence type="ECO:0000256" key="1">
    <source>
        <dbReference type="SAM" id="MobiDB-lite"/>
    </source>
</evidence>
<dbReference type="AlphaFoldDB" id="A0A9P0CGF6"/>